<dbReference type="EMBL" id="CAKD01000001">
    <property type="protein sequence ID" value="CCI84389.1"/>
    <property type="molecule type" value="Genomic_DNA"/>
</dbReference>
<evidence type="ECO:0000313" key="1">
    <source>
        <dbReference type="EMBL" id="CCI84389.1"/>
    </source>
</evidence>
<organism evidence="1 2">
    <name type="scientific">Lactobacillus pasteurii DSM 23907 = CRBIP 24.76</name>
    <dbReference type="NCBI Taxonomy" id="1423790"/>
    <lineage>
        <taxon>Bacteria</taxon>
        <taxon>Bacillati</taxon>
        <taxon>Bacillota</taxon>
        <taxon>Bacilli</taxon>
        <taxon>Lactobacillales</taxon>
        <taxon>Lactobacillaceae</taxon>
        <taxon>Lactobacillus</taxon>
    </lineage>
</organism>
<dbReference type="AlphaFoldDB" id="I7KKE1"/>
<reference evidence="1 2" key="1">
    <citation type="submission" date="2012-06" db="EMBL/GenBank/DDBJ databases">
        <title>Draft Genome Sequence of Lactobacillus pasteurii CRBIP 24.76T.</title>
        <authorList>
            <person name="Cousin S."/>
            <person name="Bouchier C."/>
            <person name="Loux V."/>
            <person name="Ma L."/>
            <person name="Creno S."/>
            <person name="Bizet C."/>
            <person name="Clermont D."/>
        </authorList>
    </citation>
    <scope>NUCLEOTIDE SEQUENCE [LARGE SCALE GENOMIC DNA]</scope>
    <source>
        <strain evidence="2">CRBIP 24.76T</strain>
    </source>
</reference>
<keyword evidence="2" id="KW-1185">Reference proteome</keyword>
<sequence length="236" mass="27762">MQDNNWLLLLGNKSVKVKCSDVSEVARLLGYGICDIKVDVSNYKQDFVNNLDLFEKVVCERLQIKSNLKPSFEVIDKGIAPSYSRKTNKIIMPIKFLYLSKISNETRIVYDFFVFHELSHMLIDQVQGYKKEKIVNLLSYAAELYDDVFLLVDQKRLKLNVKRIVHEIMPDLIALIVAKEKYPNLFTNENWIKFEEMFYYPRSNVEMIQIFTQDPHAPIEIRLNVSRIVLQDMEIK</sequence>
<protein>
    <submittedName>
        <fullName evidence="1">Conserved protein</fullName>
    </submittedName>
</protein>
<name>I7KKE1_9LACO</name>
<evidence type="ECO:0000313" key="2">
    <source>
        <dbReference type="Proteomes" id="UP000009311"/>
    </source>
</evidence>
<dbReference type="RefSeq" id="WP_009558938.1">
    <property type="nucleotide sequence ID" value="NZ_CAKD01000001.1"/>
</dbReference>
<accession>I7KKE1</accession>
<gene>
    <name evidence="1" type="ORF">BN53_09255</name>
</gene>
<dbReference type="PATRIC" id="fig|1423790.3.peg.1097"/>
<dbReference type="eggNOG" id="ENOG5030AC1">
    <property type="taxonomic scope" value="Bacteria"/>
</dbReference>
<proteinExistence type="predicted"/>
<comment type="caution">
    <text evidence="1">The sequence shown here is derived from an EMBL/GenBank/DDBJ whole genome shotgun (WGS) entry which is preliminary data.</text>
</comment>
<dbReference type="Proteomes" id="UP000009311">
    <property type="component" value="Unassembled WGS sequence"/>
</dbReference>
<dbReference type="STRING" id="1423790.BN53_09255"/>